<evidence type="ECO:0000313" key="1">
    <source>
        <dbReference type="EMBL" id="CAB4571679.1"/>
    </source>
</evidence>
<protein>
    <submittedName>
        <fullName evidence="1">Unannotated protein</fullName>
    </submittedName>
</protein>
<name>A0A6J6E8U4_9ZZZZ</name>
<reference evidence="1" key="1">
    <citation type="submission" date="2020-05" db="EMBL/GenBank/DDBJ databases">
        <authorList>
            <person name="Chiriac C."/>
            <person name="Salcher M."/>
            <person name="Ghai R."/>
            <person name="Kavagutti S V."/>
        </authorList>
    </citation>
    <scope>NUCLEOTIDE SEQUENCE</scope>
</reference>
<organism evidence="1">
    <name type="scientific">freshwater metagenome</name>
    <dbReference type="NCBI Taxonomy" id="449393"/>
    <lineage>
        <taxon>unclassified sequences</taxon>
        <taxon>metagenomes</taxon>
        <taxon>ecological metagenomes</taxon>
    </lineage>
</organism>
<proteinExistence type="predicted"/>
<dbReference type="EMBL" id="CAEZTD010000134">
    <property type="protein sequence ID" value="CAB4571679.1"/>
    <property type="molecule type" value="Genomic_DNA"/>
</dbReference>
<dbReference type="AlphaFoldDB" id="A0A6J6E8U4"/>
<sequence>MTDPRWATVPEATRVRWVRVLADITPGNLSVMSRWALHTAARRGETQLMSPLADYALRWHDWGFAPDEWWMLINALHLEPHELVGLDPSAWAGWPALLADHAPRSAVKAHVAAQHERATDES</sequence>
<accession>A0A6J6E8U4</accession>
<gene>
    <name evidence="1" type="ORF">UFOPK1591_01334</name>
</gene>